<dbReference type="AlphaFoldDB" id="A0A2W5KA41"/>
<dbReference type="EMBL" id="QFPN01000010">
    <property type="protein sequence ID" value="PZQ11915.1"/>
    <property type="molecule type" value="Genomic_DNA"/>
</dbReference>
<dbReference type="InterPro" id="IPR028250">
    <property type="entry name" value="DsbDN"/>
</dbReference>
<dbReference type="Proteomes" id="UP000249577">
    <property type="component" value="Unassembled WGS sequence"/>
</dbReference>
<dbReference type="Pfam" id="PF11412">
    <property type="entry name" value="DsbD_N"/>
    <property type="match status" value="1"/>
</dbReference>
<reference evidence="3 4" key="1">
    <citation type="submission" date="2017-08" db="EMBL/GenBank/DDBJ databases">
        <title>Infants hospitalized years apart are colonized by the same room-sourced microbial strains.</title>
        <authorList>
            <person name="Brooks B."/>
            <person name="Olm M.R."/>
            <person name="Firek B.A."/>
            <person name="Baker R."/>
            <person name="Thomas B.C."/>
            <person name="Morowitz M.J."/>
            <person name="Banfield J.F."/>
        </authorList>
    </citation>
    <scope>NUCLEOTIDE SEQUENCE [LARGE SCALE GENOMIC DNA]</scope>
    <source>
        <strain evidence="3">S2_005_003_R2_43</strain>
    </source>
</reference>
<feature type="signal peptide" evidence="1">
    <location>
        <begin position="1"/>
        <end position="19"/>
    </location>
</feature>
<protein>
    <recommendedName>
        <fullName evidence="2">Thiol:disulfide interchange protein DsbD N-terminal domain-containing protein</fullName>
    </recommendedName>
</protein>
<sequence>MIRFFAAALAFVLPSAALAGEGVSPWARDGATALRLIDGGAAEAGGRLAAIEIALDPGWKTYWRQPGASGVPPRFDFSGSTNVAEAHVAYPAPERAEGEDGVTNVYHGEVTLPVVVRPKDPSRPVWLKLTADYGVCEQVCVPVRAEAALDLAPDGAPAAVEAEEARAAAAAAPKPLALGSTAALAVSSVRRAGAGKDGGAALEISVAAPAGPDRPLLFAETGDGDFAPAPEPVGEPKDGRATFRMVFDEPELPKSGLRFTLAVGGQAIETPVALDAIAPAP</sequence>
<dbReference type="InterPro" id="IPR017868">
    <property type="entry name" value="Filamin/ABP280_repeat-like"/>
</dbReference>
<feature type="chain" id="PRO_5016179335" description="Thiol:disulfide interchange protein DsbD N-terminal domain-containing protein" evidence="1">
    <location>
        <begin position="20"/>
        <end position="281"/>
    </location>
</feature>
<accession>A0A2W5KA41</accession>
<feature type="domain" description="Thiol:disulfide interchange protein DsbD N-terminal" evidence="2">
    <location>
        <begin position="44"/>
        <end position="147"/>
    </location>
</feature>
<evidence type="ECO:0000256" key="1">
    <source>
        <dbReference type="SAM" id="SignalP"/>
    </source>
</evidence>
<evidence type="ECO:0000313" key="4">
    <source>
        <dbReference type="Proteomes" id="UP000249577"/>
    </source>
</evidence>
<keyword evidence="1" id="KW-0732">Signal</keyword>
<dbReference type="PROSITE" id="PS50194">
    <property type="entry name" value="FILAMIN_REPEAT"/>
    <property type="match status" value="1"/>
</dbReference>
<proteinExistence type="predicted"/>
<evidence type="ECO:0000313" key="3">
    <source>
        <dbReference type="EMBL" id="PZQ11915.1"/>
    </source>
</evidence>
<name>A0A2W5KA41_ANCNO</name>
<evidence type="ECO:0000259" key="2">
    <source>
        <dbReference type="Pfam" id="PF11412"/>
    </source>
</evidence>
<organism evidence="3 4">
    <name type="scientific">Ancylobacter novellus</name>
    <name type="common">Thiobacillus novellus</name>
    <dbReference type="NCBI Taxonomy" id="921"/>
    <lineage>
        <taxon>Bacteria</taxon>
        <taxon>Pseudomonadati</taxon>
        <taxon>Pseudomonadota</taxon>
        <taxon>Alphaproteobacteria</taxon>
        <taxon>Hyphomicrobiales</taxon>
        <taxon>Xanthobacteraceae</taxon>
        <taxon>Ancylobacter</taxon>
    </lineage>
</organism>
<comment type="caution">
    <text evidence="3">The sequence shown here is derived from an EMBL/GenBank/DDBJ whole genome shotgun (WGS) entry which is preliminary data.</text>
</comment>
<gene>
    <name evidence="3" type="ORF">DI565_17190</name>
</gene>